<sequence>MFFCCFPDTTPGPNAVVECLLQASPVHLYDALCSIRPKLGSHVLDSMLYYNVVTDSSVTALGLSQDWKNSSGHTRLAAGRYGFLNIPQLRFHVQVPAYHLNQI</sequence>
<name>A0A5B7EPV9_PORTR</name>
<comment type="caution">
    <text evidence="1">The sequence shown here is derived from an EMBL/GenBank/DDBJ whole genome shotgun (WGS) entry which is preliminary data.</text>
</comment>
<proteinExistence type="predicted"/>
<dbReference type="AlphaFoldDB" id="A0A5B7EPV9"/>
<reference evidence="1 2" key="1">
    <citation type="submission" date="2019-05" db="EMBL/GenBank/DDBJ databases">
        <title>Another draft genome of Portunus trituberculatus and its Hox gene families provides insights of decapod evolution.</title>
        <authorList>
            <person name="Jeong J.-H."/>
            <person name="Song I."/>
            <person name="Kim S."/>
            <person name="Choi T."/>
            <person name="Kim D."/>
            <person name="Ryu S."/>
            <person name="Kim W."/>
        </authorList>
    </citation>
    <scope>NUCLEOTIDE SEQUENCE [LARGE SCALE GENOMIC DNA]</scope>
    <source>
        <tissue evidence="1">Muscle</tissue>
    </source>
</reference>
<evidence type="ECO:0000313" key="1">
    <source>
        <dbReference type="EMBL" id="MPC34424.1"/>
    </source>
</evidence>
<dbReference type="Proteomes" id="UP000324222">
    <property type="component" value="Unassembled WGS sequence"/>
</dbReference>
<keyword evidence="2" id="KW-1185">Reference proteome</keyword>
<evidence type="ECO:0000313" key="2">
    <source>
        <dbReference type="Proteomes" id="UP000324222"/>
    </source>
</evidence>
<accession>A0A5B7EPV9</accession>
<protein>
    <submittedName>
        <fullName evidence="1">Uncharacterized protein</fullName>
    </submittedName>
</protein>
<dbReference type="EMBL" id="VSRR010003052">
    <property type="protein sequence ID" value="MPC34424.1"/>
    <property type="molecule type" value="Genomic_DNA"/>
</dbReference>
<organism evidence="1 2">
    <name type="scientific">Portunus trituberculatus</name>
    <name type="common">Swimming crab</name>
    <name type="synonym">Neptunus trituberculatus</name>
    <dbReference type="NCBI Taxonomy" id="210409"/>
    <lineage>
        <taxon>Eukaryota</taxon>
        <taxon>Metazoa</taxon>
        <taxon>Ecdysozoa</taxon>
        <taxon>Arthropoda</taxon>
        <taxon>Crustacea</taxon>
        <taxon>Multicrustacea</taxon>
        <taxon>Malacostraca</taxon>
        <taxon>Eumalacostraca</taxon>
        <taxon>Eucarida</taxon>
        <taxon>Decapoda</taxon>
        <taxon>Pleocyemata</taxon>
        <taxon>Brachyura</taxon>
        <taxon>Eubrachyura</taxon>
        <taxon>Portunoidea</taxon>
        <taxon>Portunidae</taxon>
        <taxon>Portuninae</taxon>
        <taxon>Portunus</taxon>
    </lineage>
</organism>
<gene>
    <name evidence="1" type="ORF">E2C01_027813</name>
</gene>